<evidence type="ECO:0000256" key="1">
    <source>
        <dbReference type="SAM" id="SignalP"/>
    </source>
</evidence>
<dbReference type="AlphaFoldDB" id="A0A495VMX2"/>
<evidence type="ECO:0008006" key="4">
    <source>
        <dbReference type="Google" id="ProtNLM"/>
    </source>
</evidence>
<comment type="caution">
    <text evidence="2">The sequence shown here is derived from an EMBL/GenBank/DDBJ whole genome shotgun (WGS) entry which is preliminary data.</text>
</comment>
<feature type="signal peptide" evidence="1">
    <location>
        <begin position="1"/>
        <end position="21"/>
    </location>
</feature>
<keyword evidence="1" id="KW-0732">Signal</keyword>
<protein>
    <recommendedName>
        <fullName evidence="4">Lipoprotein</fullName>
    </recommendedName>
</protein>
<evidence type="ECO:0000313" key="3">
    <source>
        <dbReference type="Proteomes" id="UP000270626"/>
    </source>
</evidence>
<dbReference type="EMBL" id="RBXP01000017">
    <property type="protein sequence ID" value="RKT50739.1"/>
    <property type="molecule type" value="Genomic_DNA"/>
</dbReference>
<sequence length="78" mass="8245">MTTMKSTLIAILAAAALAACASPFSGWRWEKPGGDYDTDVAACKTASYADSNGALPTNASVRRMQSCMEGKGWKKVAR</sequence>
<dbReference type="Proteomes" id="UP000270626">
    <property type="component" value="Unassembled WGS sequence"/>
</dbReference>
<organism evidence="2 3">
    <name type="scientific">Azonexus fungiphilus</name>
    <dbReference type="NCBI Taxonomy" id="146940"/>
    <lineage>
        <taxon>Bacteria</taxon>
        <taxon>Pseudomonadati</taxon>
        <taxon>Pseudomonadota</taxon>
        <taxon>Betaproteobacteria</taxon>
        <taxon>Rhodocyclales</taxon>
        <taxon>Azonexaceae</taxon>
        <taxon>Azonexus</taxon>
    </lineage>
</organism>
<evidence type="ECO:0000313" key="2">
    <source>
        <dbReference type="EMBL" id="RKT50739.1"/>
    </source>
</evidence>
<dbReference type="PROSITE" id="PS51257">
    <property type="entry name" value="PROKAR_LIPOPROTEIN"/>
    <property type="match status" value="1"/>
</dbReference>
<gene>
    <name evidence="2" type="ORF">DFR40_2674</name>
</gene>
<accession>A0A495VMX2</accession>
<reference evidence="2 3" key="1">
    <citation type="submission" date="2018-10" db="EMBL/GenBank/DDBJ databases">
        <title>Genomic Encyclopedia of Type Strains, Phase IV (KMG-IV): sequencing the most valuable type-strain genomes for metagenomic binning, comparative biology and taxonomic classification.</title>
        <authorList>
            <person name="Goeker M."/>
        </authorList>
    </citation>
    <scope>NUCLEOTIDE SEQUENCE [LARGE SCALE GENOMIC DNA]</scope>
    <source>
        <strain evidence="2 3">DSM 23841</strain>
    </source>
</reference>
<proteinExistence type="predicted"/>
<name>A0A495VMX2_9RHOO</name>
<keyword evidence="3" id="KW-1185">Reference proteome</keyword>
<feature type="chain" id="PRO_5019756523" description="Lipoprotein" evidence="1">
    <location>
        <begin position="22"/>
        <end position="78"/>
    </location>
</feature>